<feature type="compositionally biased region" description="Gly residues" evidence="1">
    <location>
        <begin position="264"/>
        <end position="274"/>
    </location>
</feature>
<comment type="caution">
    <text evidence="3">The sequence shown here is derived from an EMBL/GenBank/DDBJ whole genome shotgun (WGS) entry which is preliminary data.</text>
</comment>
<dbReference type="Pfam" id="PF10382">
    <property type="entry name" value="ZGRF1-like_N"/>
    <property type="match status" value="1"/>
</dbReference>
<evidence type="ECO:0000313" key="3">
    <source>
        <dbReference type="EMBL" id="KAL3759169.1"/>
    </source>
</evidence>
<feature type="domain" description="5'-3' DNA helicase ZGRF1-like N-terminal" evidence="2">
    <location>
        <begin position="75"/>
        <end position="112"/>
    </location>
</feature>
<evidence type="ECO:0000256" key="1">
    <source>
        <dbReference type="SAM" id="MobiDB-lite"/>
    </source>
</evidence>
<feature type="region of interest" description="Disordered" evidence="1">
    <location>
        <begin position="674"/>
        <end position="746"/>
    </location>
</feature>
<protein>
    <recommendedName>
        <fullName evidence="2">5'-3' DNA helicase ZGRF1-like N-terminal domain-containing protein</fullName>
    </recommendedName>
</protein>
<feature type="compositionally biased region" description="Basic and acidic residues" evidence="1">
    <location>
        <begin position="278"/>
        <end position="338"/>
    </location>
</feature>
<accession>A0ABD3M598</accession>
<feature type="region of interest" description="Disordered" evidence="1">
    <location>
        <begin position="42"/>
        <end position="70"/>
    </location>
</feature>
<proteinExistence type="predicted"/>
<dbReference type="EMBL" id="JALLBG020000211">
    <property type="protein sequence ID" value="KAL3759169.1"/>
    <property type="molecule type" value="Genomic_DNA"/>
</dbReference>
<sequence length="746" mass="81126">MNYNPGPSHPPSSNGAGMPVATTNYYNNNNYSNSNHIINNYSSSSSSSNNANGYHNHNNTSNSHSTNLNSKRRNIQQYHVLYTNQKTKKRKLWKDGKLTVYNAGRKCRLYEAHPLPGTVGGGVIDELDLGGAQQCLGGGGCDELESEKYLIRIEGLWNDEMDGGNSSSTSGGRSALLRPNGGSRPGGGMLAMGSSTSSTTAIRSDGMKKLLSNKYRMPPKVMPLHPEDRRRRDYSFMAMAGGNERHPRKMPPLQPGELERRYFGDGGSGGGGNFGYDNGHDERNIGGRRDGSGYGNYERDIQRNRYEERTGCRNDGRMANYDEERRPIQSGDYDDHPGRIRGASSRNTNIGNDNMASRNPYRPSSNNDDSAGGIDQRGRSQLPLHDERGENDWQQQQQQDGRRQPSNPHPPPYPTSKRSSLNDAKVAVSSNFMAKENDNRQNAHQSFDGRGRGEFGSGHHSANVGSNAKGVTTTRFTTDGFDASGLYEEEESDNDNNNYDADDHDNDGGMSASDSRQEEASSVIRRQTASFAATPVDDRHATDELLELLGVSTPDPAGVPDPPVDRRRDVLTETLHSQHSIYQTRPITSSCDGSNVDSTTSAGGVAHSDDNHDEHSSFLAGILQAEDRLQDRAIGGYKNHGLGSCSDNGLSSNGNGFGGWQNYHNDCDESFDGYNDELSNDENQVFAGGNSGDASKTNPIGLDLNNGSDMKDKGAENNFSGFTLPSADESSSSSSSSSSEDEDDEE</sequence>
<feature type="region of interest" description="Disordered" evidence="1">
    <location>
        <begin position="161"/>
        <end position="201"/>
    </location>
</feature>
<feature type="compositionally biased region" description="Low complexity" evidence="1">
    <location>
        <begin position="42"/>
        <end position="69"/>
    </location>
</feature>
<evidence type="ECO:0000313" key="4">
    <source>
        <dbReference type="Proteomes" id="UP001530293"/>
    </source>
</evidence>
<dbReference type="InterPro" id="IPR018838">
    <property type="entry name" value="ZGRF1-like_N"/>
</dbReference>
<feature type="region of interest" description="Disordered" evidence="1">
    <location>
        <begin position="262"/>
        <end position="524"/>
    </location>
</feature>
<name>A0ABD3M598_9STRA</name>
<feature type="compositionally biased region" description="Low complexity" evidence="1">
    <location>
        <begin position="728"/>
        <end position="738"/>
    </location>
</feature>
<feature type="region of interest" description="Disordered" evidence="1">
    <location>
        <begin position="575"/>
        <end position="614"/>
    </location>
</feature>
<keyword evidence="4" id="KW-1185">Reference proteome</keyword>
<feature type="region of interest" description="Disordered" evidence="1">
    <location>
        <begin position="1"/>
        <end position="20"/>
    </location>
</feature>
<feature type="compositionally biased region" description="Polar residues" evidence="1">
    <location>
        <begin position="344"/>
        <end position="369"/>
    </location>
</feature>
<feature type="compositionally biased region" description="Polar residues" evidence="1">
    <location>
        <begin position="416"/>
        <end position="432"/>
    </location>
</feature>
<organism evidence="3 4">
    <name type="scientific">Discostella pseudostelligera</name>
    <dbReference type="NCBI Taxonomy" id="259834"/>
    <lineage>
        <taxon>Eukaryota</taxon>
        <taxon>Sar</taxon>
        <taxon>Stramenopiles</taxon>
        <taxon>Ochrophyta</taxon>
        <taxon>Bacillariophyta</taxon>
        <taxon>Coscinodiscophyceae</taxon>
        <taxon>Thalassiosirophycidae</taxon>
        <taxon>Stephanodiscales</taxon>
        <taxon>Stephanodiscaceae</taxon>
        <taxon>Discostella</taxon>
    </lineage>
</organism>
<dbReference type="AlphaFoldDB" id="A0ABD3M598"/>
<feature type="compositionally biased region" description="Acidic residues" evidence="1">
    <location>
        <begin position="487"/>
        <end position="505"/>
    </location>
</feature>
<feature type="compositionally biased region" description="Polar residues" evidence="1">
    <location>
        <begin position="463"/>
        <end position="477"/>
    </location>
</feature>
<evidence type="ECO:0000259" key="2">
    <source>
        <dbReference type="Pfam" id="PF10382"/>
    </source>
</evidence>
<feature type="compositionally biased region" description="Polar residues" evidence="1">
    <location>
        <begin position="575"/>
        <end position="602"/>
    </location>
</feature>
<reference evidence="3 4" key="1">
    <citation type="submission" date="2024-10" db="EMBL/GenBank/DDBJ databases">
        <title>Updated reference genomes for cyclostephanoid diatoms.</title>
        <authorList>
            <person name="Roberts W.R."/>
            <person name="Alverson A.J."/>
        </authorList>
    </citation>
    <scope>NUCLEOTIDE SEQUENCE [LARGE SCALE GENOMIC DNA]</scope>
    <source>
        <strain evidence="3 4">AJA232-27</strain>
    </source>
</reference>
<feature type="compositionally biased region" description="Basic and acidic residues" evidence="1">
    <location>
        <begin position="435"/>
        <end position="453"/>
    </location>
</feature>
<gene>
    <name evidence="3" type="ORF">ACHAWU_001187</name>
</gene>
<feature type="compositionally biased region" description="Low complexity" evidence="1">
    <location>
        <begin position="163"/>
        <end position="174"/>
    </location>
</feature>
<dbReference type="Proteomes" id="UP001530293">
    <property type="component" value="Unassembled WGS sequence"/>
</dbReference>